<dbReference type="PROSITE" id="PS51032">
    <property type="entry name" value="AP2_ERF"/>
    <property type="match status" value="1"/>
</dbReference>
<proteinExistence type="predicted"/>
<name>V7C835_PHAVU</name>
<dbReference type="OMA" id="IRHPLEK"/>
<evidence type="ECO:0000259" key="7">
    <source>
        <dbReference type="PROSITE" id="PS51032"/>
    </source>
</evidence>
<feature type="compositionally biased region" description="Basic residues" evidence="6">
    <location>
        <begin position="11"/>
        <end position="20"/>
    </location>
</feature>
<dbReference type="Proteomes" id="UP000000226">
    <property type="component" value="Chromosome 3"/>
</dbReference>
<feature type="domain" description="AP2/ERF" evidence="7">
    <location>
        <begin position="109"/>
        <end position="166"/>
    </location>
</feature>
<feature type="compositionally biased region" description="Polar residues" evidence="6">
    <location>
        <begin position="1"/>
        <end position="10"/>
    </location>
</feature>
<evidence type="ECO:0000313" key="8">
    <source>
        <dbReference type="EMBL" id="ESW25435.1"/>
    </source>
</evidence>
<dbReference type="PRINTS" id="PR00367">
    <property type="entry name" value="ETHRSPELEMNT"/>
</dbReference>
<dbReference type="GO" id="GO:0003677">
    <property type="term" value="F:DNA binding"/>
    <property type="evidence" value="ECO:0007669"/>
    <property type="project" value="UniProtKB-KW"/>
</dbReference>
<accession>V7C835</accession>
<organism evidence="8 9">
    <name type="scientific">Phaseolus vulgaris</name>
    <name type="common">Kidney bean</name>
    <name type="synonym">French bean</name>
    <dbReference type="NCBI Taxonomy" id="3885"/>
    <lineage>
        <taxon>Eukaryota</taxon>
        <taxon>Viridiplantae</taxon>
        <taxon>Streptophyta</taxon>
        <taxon>Embryophyta</taxon>
        <taxon>Tracheophyta</taxon>
        <taxon>Spermatophyta</taxon>
        <taxon>Magnoliopsida</taxon>
        <taxon>eudicotyledons</taxon>
        <taxon>Gunneridae</taxon>
        <taxon>Pentapetalae</taxon>
        <taxon>rosids</taxon>
        <taxon>fabids</taxon>
        <taxon>Fabales</taxon>
        <taxon>Fabaceae</taxon>
        <taxon>Papilionoideae</taxon>
        <taxon>50 kb inversion clade</taxon>
        <taxon>NPAAA clade</taxon>
        <taxon>indigoferoid/millettioid clade</taxon>
        <taxon>Phaseoleae</taxon>
        <taxon>Phaseolus</taxon>
    </lineage>
</organism>
<dbReference type="EMBL" id="CM002290">
    <property type="protein sequence ID" value="ESW25435.1"/>
    <property type="molecule type" value="Genomic_DNA"/>
</dbReference>
<dbReference type="AlphaFoldDB" id="V7C835"/>
<evidence type="ECO:0000256" key="4">
    <source>
        <dbReference type="ARBA" id="ARBA00023163"/>
    </source>
</evidence>
<evidence type="ECO:0000256" key="5">
    <source>
        <dbReference type="ARBA" id="ARBA00023242"/>
    </source>
</evidence>
<dbReference type="GO" id="GO:0003700">
    <property type="term" value="F:DNA-binding transcription factor activity"/>
    <property type="evidence" value="ECO:0007669"/>
    <property type="project" value="InterPro"/>
</dbReference>
<dbReference type="SUPFAM" id="SSF54171">
    <property type="entry name" value="DNA-binding domain"/>
    <property type="match status" value="1"/>
</dbReference>
<evidence type="ECO:0000313" key="9">
    <source>
        <dbReference type="Proteomes" id="UP000000226"/>
    </source>
</evidence>
<dbReference type="Pfam" id="PF00847">
    <property type="entry name" value="AP2"/>
    <property type="match status" value="1"/>
</dbReference>
<dbReference type="PANTHER" id="PTHR31194">
    <property type="entry name" value="SHN SHINE , DNA BINDING / TRANSCRIPTION FACTOR"/>
    <property type="match status" value="1"/>
</dbReference>
<evidence type="ECO:0000256" key="6">
    <source>
        <dbReference type="SAM" id="MobiDB-lite"/>
    </source>
</evidence>
<protein>
    <recommendedName>
        <fullName evidence="7">AP2/ERF domain-containing protein</fullName>
    </recommendedName>
</protein>
<sequence length="360" mass="39371">MLEALNQSAKTMKKLKQKRNPFHDSKMARKLRIICDDPDATDSSSDEEEHFGKGRKVRRTVVDIALPPVPVNSVIAAAETSTQSSNNGELNKKMVLAKTPSSKRPSAGKYKGVRMRKWGKWAAEIRDPFKGARVWLGTYNTAEEASQAYESKRLEFETMAKTLSNSRSNSTSNNKNTDSSNNVVASVVTVAAPENNNNSNYCVSSAAHSVSDSKSATIDYSDSSILSHTSPYSVLELETSASKLTESGKVSGSEVVETEDLFTEFAELDIPDLSMLSVPPPSAVAAVPSEFKFDWLALDGLEHGLDQEFGFDEDLGDLEDIKICGFDDSEPSELPDFDFDDFGADEFAGWIEEPPNIPSV</sequence>
<dbReference type="InterPro" id="IPR036955">
    <property type="entry name" value="AP2/ERF_dom_sf"/>
</dbReference>
<dbReference type="OrthoDB" id="1917565at2759"/>
<evidence type="ECO:0000256" key="2">
    <source>
        <dbReference type="ARBA" id="ARBA00023015"/>
    </source>
</evidence>
<reference evidence="9" key="1">
    <citation type="journal article" date="2014" name="Nat. Genet.">
        <title>A reference genome for common bean and genome-wide analysis of dual domestications.</title>
        <authorList>
            <person name="Schmutz J."/>
            <person name="McClean P.E."/>
            <person name="Mamidi S."/>
            <person name="Wu G.A."/>
            <person name="Cannon S.B."/>
            <person name="Grimwood J."/>
            <person name="Jenkins J."/>
            <person name="Shu S."/>
            <person name="Song Q."/>
            <person name="Chavarro C."/>
            <person name="Torres-Torres M."/>
            <person name="Geffroy V."/>
            <person name="Moghaddam S.M."/>
            <person name="Gao D."/>
            <person name="Abernathy B."/>
            <person name="Barry K."/>
            <person name="Blair M."/>
            <person name="Brick M.A."/>
            <person name="Chovatia M."/>
            <person name="Gepts P."/>
            <person name="Goodstein D.M."/>
            <person name="Gonzales M."/>
            <person name="Hellsten U."/>
            <person name="Hyten D.L."/>
            <person name="Jia G."/>
            <person name="Kelly J.D."/>
            <person name="Kudrna D."/>
            <person name="Lee R."/>
            <person name="Richard M.M."/>
            <person name="Miklas P.N."/>
            <person name="Osorno J.M."/>
            <person name="Rodrigues J."/>
            <person name="Thareau V."/>
            <person name="Urrea C.A."/>
            <person name="Wang M."/>
            <person name="Yu Y."/>
            <person name="Zhang M."/>
            <person name="Wing R.A."/>
            <person name="Cregan P.B."/>
            <person name="Rokhsar D.S."/>
            <person name="Jackson S.A."/>
        </authorList>
    </citation>
    <scope>NUCLEOTIDE SEQUENCE [LARGE SCALE GENOMIC DNA]</scope>
    <source>
        <strain evidence="9">cv. G19833</strain>
    </source>
</reference>
<dbReference type="Gene3D" id="3.30.730.10">
    <property type="entry name" value="AP2/ERF domain"/>
    <property type="match status" value="1"/>
</dbReference>
<feature type="region of interest" description="Disordered" evidence="6">
    <location>
        <begin position="162"/>
        <end position="181"/>
    </location>
</feature>
<keyword evidence="4" id="KW-0804">Transcription</keyword>
<dbReference type="GO" id="GO:0005634">
    <property type="term" value="C:nucleus"/>
    <property type="evidence" value="ECO:0007669"/>
    <property type="project" value="UniProtKB-SubCell"/>
</dbReference>
<keyword evidence="5" id="KW-0539">Nucleus</keyword>
<evidence type="ECO:0000256" key="3">
    <source>
        <dbReference type="ARBA" id="ARBA00023125"/>
    </source>
</evidence>
<feature type="compositionally biased region" description="Low complexity" evidence="6">
    <location>
        <begin position="164"/>
        <end position="181"/>
    </location>
</feature>
<dbReference type="CDD" id="cd00018">
    <property type="entry name" value="AP2"/>
    <property type="match status" value="1"/>
</dbReference>
<dbReference type="Gramene" id="ESW25435">
    <property type="protein sequence ID" value="ESW25435"/>
    <property type="gene ID" value="PHAVU_003G035500g"/>
</dbReference>
<dbReference type="STRING" id="3885.V7C835"/>
<feature type="region of interest" description="Disordered" evidence="6">
    <location>
        <begin position="1"/>
        <end position="29"/>
    </location>
</feature>
<evidence type="ECO:0000256" key="1">
    <source>
        <dbReference type="ARBA" id="ARBA00004123"/>
    </source>
</evidence>
<keyword evidence="2" id="KW-0805">Transcription regulation</keyword>
<dbReference type="eggNOG" id="ENOG502RZ0C">
    <property type="taxonomic scope" value="Eukaryota"/>
</dbReference>
<keyword evidence="3" id="KW-0238">DNA-binding</keyword>
<dbReference type="SMART" id="SM00380">
    <property type="entry name" value="AP2"/>
    <property type="match status" value="1"/>
</dbReference>
<dbReference type="InterPro" id="IPR016177">
    <property type="entry name" value="DNA-bd_dom_sf"/>
</dbReference>
<dbReference type="SMR" id="V7C835"/>
<gene>
    <name evidence="8" type="ORF">PHAVU_003G035500g</name>
</gene>
<dbReference type="PANTHER" id="PTHR31194:SF62">
    <property type="entry name" value="ETHYLENE-RESPONSIVE TRANSCRIPTION FACTOR ERF118"/>
    <property type="match status" value="1"/>
</dbReference>
<keyword evidence="9" id="KW-1185">Reference proteome</keyword>
<comment type="subcellular location">
    <subcellularLocation>
        <location evidence="1">Nucleus</location>
    </subcellularLocation>
</comment>
<dbReference type="InterPro" id="IPR001471">
    <property type="entry name" value="AP2/ERF_dom"/>
</dbReference>
<dbReference type="InterPro" id="IPR050913">
    <property type="entry name" value="AP2/ERF_ERF"/>
</dbReference>